<keyword evidence="4" id="KW-1185">Reference proteome</keyword>
<feature type="compositionally biased region" description="Polar residues" evidence="2">
    <location>
        <begin position="1"/>
        <end position="12"/>
    </location>
</feature>
<evidence type="ECO:0000313" key="3">
    <source>
        <dbReference type="EMBL" id="KAF2113587.1"/>
    </source>
</evidence>
<dbReference type="AlphaFoldDB" id="A0A6A5Z3W3"/>
<reference evidence="3" key="1">
    <citation type="journal article" date="2020" name="Stud. Mycol.">
        <title>101 Dothideomycetes genomes: a test case for predicting lifestyles and emergence of pathogens.</title>
        <authorList>
            <person name="Haridas S."/>
            <person name="Albert R."/>
            <person name="Binder M."/>
            <person name="Bloem J."/>
            <person name="Labutti K."/>
            <person name="Salamov A."/>
            <person name="Andreopoulos B."/>
            <person name="Baker S."/>
            <person name="Barry K."/>
            <person name="Bills G."/>
            <person name="Bluhm B."/>
            <person name="Cannon C."/>
            <person name="Castanera R."/>
            <person name="Culley D."/>
            <person name="Daum C."/>
            <person name="Ezra D."/>
            <person name="Gonzalez J."/>
            <person name="Henrissat B."/>
            <person name="Kuo A."/>
            <person name="Liang C."/>
            <person name="Lipzen A."/>
            <person name="Lutzoni F."/>
            <person name="Magnuson J."/>
            <person name="Mondo S."/>
            <person name="Nolan M."/>
            <person name="Ohm R."/>
            <person name="Pangilinan J."/>
            <person name="Park H.-J."/>
            <person name="Ramirez L."/>
            <person name="Alfaro M."/>
            <person name="Sun H."/>
            <person name="Tritt A."/>
            <person name="Yoshinaga Y."/>
            <person name="Zwiers L.-H."/>
            <person name="Turgeon B."/>
            <person name="Goodwin S."/>
            <person name="Spatafora J."/>
            <person name="Crous P."/>
            <person name="Grigoriev I."/>
        </authorList>
    </citation>
    <scope>NUCLEOTIDE SEQUENCE</scope>
    <source>
        <strain evidence="3">CBS 627.86</strain>
    </source>
</reference>
<feature type="compositionally biased region" description="Polar residues" evidence="2">
    <location>
        <begin position="469"/>
        <end position="479"/>
    </location>
</feature>
<feature type="compositionally biased region" description="Basic residues" evidence="2">
    <location>
        <begin position="13"/>
        <end position="25"/>
    </location>
</feature>
<evidence type="ECO:0000256" key="2">
    <source>
        <dbReference type="SAM" id="MobiDB-lite"/>
    </source>
</evidence>
<feature type="region of interest" description="Disordered" evidence="2">
    <location>
        <begin position="1"/>
        <end position="66"/>
    </location>
</feature>
<proteinExistence type="predicted"/>
<dbReference type="Gene3D" id="1.20.5.170">
    <property type="match status" value="1"/>
</dbReference>
<dbReference type="OrthoDB" id="3911405at2759"/>
<feature type="coiled-coil region" evidence="1">
    <location>
        <begin position="252"/>
        <end position="318"/>
    </location>
</feature>
<organism evidence="3 4">
    <name type="scientific">Lophiotrema nucula</name>
    <dbReference type="NCBI Taxonomy" id="690887"/>
    <lineage>
        <taxon>Eukaryota</taxon>
        <taxon>Fungi</taxon>
        <taxon>Dikarya</taxon>
        <taxon>Ascomycota</taxon>
        <taxon>Pezizomycotina</taxon>
        <taxon>Dothideomycetes</taxon>
        <taxon>Pleosporomycetidae</taxon>
        <taxon>Pleosporales</taxon>
        <taxon>Lophiotremataceae</taxon>
        <taxon>Lophiotrema</taxon>
    </lineage>
</organism>
<name>A0A6A5Z3W3_9PLEO</name>
<feature type="region of interest" description="Disordered" evidence="2">
    <location>
        <begin position="414"/>
        <end position="481"/>
    </location>
</feature>
<feature type="region of interest" description="Disordered" evidence="2">
    <location>
        <begin position="205"/>
        <end position="227"/>
    </location>
</feature>
<gene>
    <name evidence="3" type="ORF">BDV96DRAFT_647843</name>
</gene>
<feature type="region of interest" description="Disordered" evidence="2">
    <location>
        <begin position="132"/>
        <end position="167"/>
    </location>
</feature>
<dbReference type="EMBL" id="ML977327">
    <property type="protein sequence ID" value="KAF2113587.1"/>
    <property type="molecule type" value="Genomic_DNA"/>
</dbReference>
<feature type="region of interest" description="Disordered" evidence="2">
    <location>
        <begin position="669"/>
        <end position="693"/>
    </location>
</feature>
<sequence>MARSHSSYTASPTRHRSPQRSPKRRQPSEDGSQYEMDLDALGLNSTFESTELDGSHEPKLDVVDTSDIEGPEDFTMNMTYWMTADLPQAHFAQIRSRKEASADVAEIRLDDQQERSAQDTTEEGDQAVIEETTRQASSQADYFSQSPTVRANGTTDGKALSDSSMENEEKVMSYLSALPDTDVADAITSTPLRVTKQQTLQVPSAAASKARSLQATVEDSADTPRKPTQETIQETMIHHLQEPTTEVNLTHNDLLQQEIADLQSRLAEQERSSKNRITELETSLSFTRTELDTARTASNKYKDQIEGLQRETERLRQTQNAEGASVGARLKQQEQEFITRMEEFGEELRLQNLAKLQSQREDFERQLRSLEDARRVTEQQADEKDLLLERSKKDLDQVQKLQQEELQAVIAAHTTEQQQREARARRERDELDTRLSSLQTRADTLQADLERATAETKTAREEAQANAALHSSSQFSAHSDTSRIAELESKLRSLQSQLESSRADATAKDQQILRNFEEQERIEQRLNTAQGRIEGLETSVSTLRQQLAEAHREGAKAKTSTERFENDLEAVTDRLQDARADADRRVADVEKKLAKLKESKTEVETRFKELQLEHEGIEEENEAKLENVREKAEDAVRKVGALLEQERKEKRSLTKELRRLNTDLERLRSEAAQKAAEQEEDSAEESILSAKTDSKDAEIENLRTLLRKQATAMKTVKSEIASLRKENKKLKKVDFDEATLRQENGNLKAAAETMRHDFEAINKQMDERLTVTLRKVLKERAKGLVGKRDEQWVDNVGRLHNERELMGKVLMREWGRQECGVAEEGEKQQYRYKYVQRSG</sequence>
<accession>A0A6A5Z3W3</accession>
<feature type="compositionally biased region" description="Basic and acidic residues" evidence="2">
    <location>
        <begin position="418"/>
        <end position="433"/>
    </location>
</feature>
<feature type="compositionally biased region" description="Basic and acidic residues" evidence="2">
    <location>
        <begin position="448"/>
        <end position="463"/>
    </location>
</feature>
<keyword evidence="1" id="KW-0175">Coiled coil</keyword>
<feature type="compositionally biased region" description="Polar residues" evidence="2">
    <location>
        <begin position="134"/>
        <end position="155"/>
    </location>
</feature>
<protein>
    <submittedName>
        <fullName evidence="3">Uncharacterized protein</fullName>
    </submittedName>
</protein>
<feature type="compositionally biased region" description="Basic and acidic residues" evidence="2">
    <location>
        <begin position="53"/>
        <end position="62"/>
    </location>
</feature>
<dbReference type="Proteomes" id="UP000799770">
    <property type="component" value="Unassembled WGS sequence"/>
</dbReference>
<evidence type="ECO:0000256" key="1">
    <source>
        <dbReference type="SAM" id="Coils"/>
    </source>
</evidence>
<evidence type="ECO:0000313" key="4">
    <source>
        <dbReference type="Proteomes" id="UP000799770"/>
    </source>
</evidence>
<feature type="coiled-coil region" evidence="1">
    <location>
        <begin position="353"/>
        <end position="380"/>
    </location>
</feature>